<proteinExistence type="predicted"/>
<dbReference type="EMBL" id="JADGKB010000182">
    <property type="protein sequence ID" value="KAJ3251455.1"/>
    <property type="molecule type" value="Genomic_DNA"/>
</dbReference>
<protein>
    <submittedName>
        <fullName evidence="1">Uncharacterized protein</fullName>
    </submittedName>
</protein>
<sequence length="494" mass="56305">MLQLLSEKYGHKYREFIDSYNRFRSLATGNFVSPKTSDFISYSILESLQVDVWHVFLDSELKIIDASREFLLEFYTDFSKFILCSEICIELTLDEPEYHFIAASLERSHKKNLMILGLEADGVDNCRNLLSLYSFQQVTLEALTGEAAWLLMSTVPWNTVNIHILKIIDCFVPNETWIGLMCSGLAQNHNFQRYFIENCGLTDRDTDHIVSMIRNSSSLVGINVLSSGIRNSISRIFDAVQNNKRIKRLKVDQITIGEAATINFIDIFNSFKHVQFFGFFTFDWTSVHMAHYAKILKQKSNFISLDLFGCTFTKQTMELFVDAIAQNPFIEELDLTATIVSDVSNITPYIAKLVTKSQLRTLAFFDVQPCDLSPVISALQNNYYITELNPIHFYNELDTFGTDATIQGILGRNKKHQRTLAGKLLSEIRALALVQFPYEILTIISDYLCIANLIPPYWKRRISVAVLDPASIGKIASGDFSQKSLIDNCDEFTA</sequence>
<comment type="caution">
    <text evidence="1">The sequence shown here is derived from an EMBL/GenBank/DDBJ whole genome shotgun (WGS) entry which is preliminary data.</text>
</comment>
<dbReference type="Proteomes" id="UP001210925">
    <property type="component" value="Unassembled WGS sequence"/>
</dbReference>
<evidence type="ECO:0000313" key="2">
    <source>
        <dbReference type="Proteomes" id="UP001210925"/>
    </source>
</evidence>
<dbReference type="InterPro" id="IPR032675">
    <property type="entry name" value="LRR_dom_sf"/>
</dbReference>
<reference evidence="1" key="1">
    <citation type="submission" date="2020-05" db="EMBL/GenBank/DDBJ databases">
        <title>Phylogenomic resolution of chytrid fungi.</title>
        <authorList>
            <person name="Stajich J.E."/>
            <person name="Amses K."/>
            <person name="Simmons R."/>
            <person name="Seto K."/>
            <person name="Myers J."/>
            <person name="Bonds A."/>
            <person name="Quandt C.A."/>
            <person name="Barry K."/>
            <person name="Liu P."/>
            <person name="Grigoriev I."/>
            <person name="Longcore J.E."/>
            <person name="James T.Y."/>
        </authorList>
    </citation>
    <scope>NUCLEOTIDE SEQUENCE</scope>
    <source>
        <strain evidence="1">PLAUS21</strain>
    </source>
</reference>
<keyword evidence="2" id="KW-1185">Reference proteome</keyword>
<dbReference type="SUPFAM" id="SSF52047">
    <property type="entry name" value="RNI-like"/>
    <property type="match status" value="1"/>
</dbReference>
<organism evidence="1 2">
    <name type="scientific">Boothiomyces macroporosus</name>
    <dbReference type="NCBI Taxonomy" id="261099"/>
    <lineage>
        <taxon>Eukaryota</taxon>
        <taxon>Fungi</taxon>
        <taxon>Fungi incertae sedis</taxon>
        <taxon>Chytridiomycota</taxon>
        <taxon>Chytridiomycota incertae sedis</taxon>
        <taxon>Chytridiomycetes</taxon>
        <taxon>Rhizophydiales</taxon>
        <taxon>Terramycetaceae</taxon>
        <taxon>Boothiomyces</taxon>
    </lineage>
</organism>
<dbReference type="Gene3D" id="3.80.10.10">
    <property type="entry name" value="Ribonuclease Inhibitor"/>
    <property type="match status" value="2"/>
</dbReference>
<name>A0AAD5Y025_9FUNG</name>
<gene>
    <name evidence="1" type="ORF">HK103_002397</name>
</gene>
<dbReference type="AlphaFoldDB" id="A0AAD5Y025"/>
<evidence type="ECO:0000313" key="1">
    <source>
        <dbReference type="EMBL" id="KAJ3251455.1"/>
    </source>
</evidence>
<accession>A0AAD5Y025</accession>